<dbReference type="Proteomes" id="UP001221150">
    <property type="component" value="Unassembled WGS sequence"/>
</dbReference>
<accession>A0ABT6AAP6</accession>
<gene>
    <name evidence="1" type="ORF">P3H78_24440</name>
</gene>
<evidence type="ECO:0000313" key="2">
    <source>
        <dbReference type="Proteomes" id="UP001221150"/>
    </source>
</evidence>
<evidence type="ECO:0000313" key="1">
    <source>
        <dbReference type="EMBL" id="MDF3301720.1"/>
    </source>
</evidence>
<keyword evidence="2" id="KW-1185">Reference proteome</keyword>
<reference evidence="1 2" key="1">
    <citation type="submission" date="2023-03" db="EMBL/GenBank/DDBJ databases">
        <title>Draft genome sequence of Streptomyces sp. K1PA1 isolated from peat swamp forest in Thailand.</title>
        <authorList>
            <person name="Klaysubun C."/>
            <person name="Duangmal K."/>
        </authorList>
    </citation>
    <scope>NUCLEOTIDE SEQUENCE [LARGE SCALE GENOMIC DNA]</scope>
    <source>
        <strain evidence="1 2">K1PA1</strain>
    </source>
</reference>
<dbReference type="EMBL" id="JARJBB010000015">
    <property type="protein sequence ID" value="MDF3301720.1"/>
    <property type="molecule type" value="Genomic_DNA"/>
</dbReference>
<name>A0ABT6AAP6_9ACTN</name>
<sequence length="143" mass="15362">MTSTPSQGEAELDAEISRFGEALAAIDFVPKPEHDGALLAVYASALENPGSCREFATSISGDGWDVVRYAGGRAAGRLTHEGRRGEVVIKQLNSRFQAVEQLFRGYRSVKDGELAMPTRPAWLAVHCQGAWSLTTSTARPANA</sequence>
<proteinExistence type="predicted"/>
<comment type="caution">
    <text evidence="1">The sequence shown here is derived from an EMBL/GenBank/DDBJ whole genome shotgun (WGS) entry which is preliminary data.</text>
</comment>
<organism evidence="1 2">
    <name type="scientific">Streptomyces tropicalis</name>
    <dbReference type="NCBI Taxonomy" id="3034234"/>
    <lineage>
        <taxon>Bacteria</taxon>
        <taxon>Bacillati</taxon>
        <taxon>Actinomycetota</taxon>
        <taxon>Actinomycetes</taxon>
        <taxon>Kitasatosporales</taxon>
        <taxon>Streptomycetaceae</taxon>
        <taxon>Streptomyces</taxon>
    </lineage>
</organism>
<dbReference type="RefSeq" id="WP_276111300.1">
    <property type="nucleotide sequence ID" value="NZ_JARJBB010000015.1"/>
</dbReference>
<protein>
    <submittedName>
        <fullName evidence="1">Uncharacterized protein</fullName>
    </submittedName>
</protein>